<name>A0A0R1XI27_9LACO</name>
<dbReference type="InterPro" id="IPR000515">
    <property type="entry name" value="MetI-like"/>
</dbReference>
<feature type="transmembrane region" description="Helical" evidence="7">
    <location>
        <begin position="88"/>
        <end position="110"/>
    </location>
</feature>
<evidence type="ECO:0000313" key="9">
    <source>
        <dbReference type="EMBL" id="KRM29864.1"/>
    </source>
</evidence>
<evidence type="ECO:0000256" key="4">
    <source>
        <dbReference type="ARBA" id="ARBA00022692"/>
    </source>
</evidence>
<dbReference type="eggNOG" id="COG4209">
    <property type="taxonomic scope" value="Bacteria"/>
</dbReference>
<accession>A0A0R1XI27</accession>
<dbReference type="PATRIC" id="fig|1122147.4.peg.247"/>
<sequence>MELTMHRKKKLIKARKPAARKFVMAYHLMLLPGIILLILFNFLPMFGIIMAFQDFVPARGFLHSTWVGLAHFQYMFSLPDSFQIFRNTIVIAGGKIIFGTLVPIIFALLLNEIRVKWFKQTVQTIVYLPNFLSWVVLGAVFTMILANEGMVNQFLGIFGIQPISFLASNTWFQPIMIITDVWKGYGYATIIYLAAMTSINPDLYESAALDGANRWQNMIHITLPAIMPMVILVATLSLGNILSAGFDQIYNLYNPIVYPTGDIIDTYVYRFGLRGAQYSFGAAVGLLKSVISLVLIVISYKLAKKFAHYTLF</sequence>
<evidence type="ECO:0000313" key="10">
    <source>
        <dbReference type="Proteomes" id="UP000050949"/>
    </source>
</evidence>
<feature type="transmembrane region" description="Helical" evidence="7">
    <location>
        <begin position="225"/>
        <end position="246"/>
    </location>
</feature>
<dbReference type="PROSITE" id="PS50928">
    <property type="entry name" value="ABC_TM1"/>
    <property type="match status" value="1"/>
</dbReference>
<dbReference type="EMBL" id="AZFW01000009">
    <property type="protein sequence ID" value="KRM29864.1"/>
    <property type="molecule type" value="Genomic_DNA"/>
</dbReference>
<comment type="caution">
    <text evidence="9">The sequence shown here is derived from an EMBL/GenBank/DDBJ whole genome shotgun (WGS) entry which is preliminary data.</text>
</comment>
<keyword evidence="5 7" id="KW-1133">Transmembrane helix</keyword>
<feature type="transmembrane region" description="Helical" evidence="7">
    <location>
        <begin position="184"/>
        <end position="204"/>
    </location>
</feature>
<evidence type="ECO:0000256" key="6">
    <source>
        <dbReference type="ARBA" id="ARBA00023136"/>
    </source>
</evidence>
<feature type="transmembrane region" description="Helical" evidence="7">
    <location>
        <begin position="21"/>
        <end position="52"/>
    </location>
</feature>
<dbReference type="Proteomes" id="UP000050949">
    <property type="component" value="Unassembled WGS sequence"/>
</dbReference>
<feature type="transmembrane region" description="Helical" evidence="7">
    <location>
        <begin position="278"/>
        <end position="298"/>
    </location>
</feature>
<dbReference type="GO" id="GO:0055085">
    <property type="term" value="P:transmembrane transport"/>
    <property type="evidence" value="ECO:0007669"/>
    <property type="project" value="InterPro"/>
</dbReference>
<organism evidence="9 10">
    <name type="scientific">Schleiferilactobacillus harbinensis DSM 16991</name>
    <dbReference type="NCBI Taxonomy" id="1122147"/>
    <lineage>
        <taxon>Bacteria</taxon>
        <taxon>Bacillati</taxon>
        <taxon>Bacillota</taxon>
        <taxon>Bacilli</taxon>
        <taxon>Lactobacillales</taxon>
        <taxon>Lactobacillaceae</taxon>
        <taxon>Schleiferilactobacillus</taxon>
    </lineage>
</organism>
<feature type="domain" description="ABC transmembrane type-1" evidence="8">
    <location>
        <begin position="85"/>
        <end position="299"/>
    </location>
</feature>
<keyword evidence="6 7" id="KW-0472">Membrane</keyword>
<keyword evidence="4 7" id="KW-0812">Transmembrane</keyword>
<keyword evidence="2 7" id="KW-0813">Transport</keyword>
<dbReference type="Gene3D" id="1.10.3720.10">
    <property type="entry name" value="MetI-like"/>
    <property type="match status" value="1"/>
</dbReference>
<evidence type="ECO:0000256" key="5">
    <source>
        <dbReference type="ARBA" id="ARBA00022989"/>
    </source>
</evidence>
<evidence type="ECO:0000256" key="7">
    <source>
        <dbReference type="RuleBase" id="RU363032"/>
    </source>
</evidence>
<dbReference type="PANTHER" id="PTHR30193:SF44">
    <property type="entry name" value="LACTOSE TRANSPORT SYSTEM PERMEASE PROTEIN LACF"/>
    <property type="match status" value="1"/>
</dbReference>
<feature type="transmembrane region" description="Helical" evidence="7">
    <location>
        <begin position="125"/>
        <end position="147"/>
    </location>
</feature>
<protein>
    <submittedName>
        <fullName evidence="9">Beta-xyloside abc transporter permease component</fullName>
    </submittedName>
</protein>
<dbReference type="InterPro" id="IPR035906">
    <property type="entry name" value="MetI-like_sf"/>
</dbReference>
<comment type="subcellular location">
    <subcellularLocation>
        <location evidence="1 7">Cell membrane</location>
        <topology evidence="1 7">Multi-pass membrane protein</topology>
    </subcellularLocation>
</comment>
<reference evidence="9 10" key="1">
    <citation type="journal article" date="2015" name="Genome Announc.">
        <title>Expanding the biotechnology potential of lactobacilli through comparative genomics of 213 strains and associated genera.</title>
        <authorList>
            <person name="Sun Z."/>
            <person name="Harris H.M."/>
            <person name="McCann A."/>
            <person name="Guo C."/>
            <person name="Argimon S."/>
            <person name="Zhang W."/>
            <person name="Yang X."/>
            <person name="Jeffery I.B."/>
            <person name="Cooney J.C."/>
            <person name="Kagawa T.F."/>
            <person name="Liu W."/>
            <person name="Song Y."/>
            <person name="Salvetti E."/>
            <person name="Wrobel A."/>
            <person name="Rasinkangas P."/>
            <person name="Parkhill J."/>
            <person name="Rea M.C."/>
            <person name="O'Sullivan O."/>
            <person name="Ritari J."/>
            <person name="Douillard F.P."/>
            <person name="Paul Ross R."/>
            <person name="Yang R."/>
            <person name="Briner A.E."/>
            <person name="Felis G.E."/>
            <person name="de Vos W.M."/>
            <person name="Barrangou R."/>
            <person name="Klaenhammer T.R."/>
            <person name="Caufield P.W."/>
            <person name="Cui Y."/>
            <person name="Zhang H."/>
            <person name="O'Toole P.W."/>
        </authorList>
    </citation>
    <scope>NUCLEOTIDE SEQUENCE [LARGE SCALE GENOMIC DNA]</scope>
    <source>
        <strain evidence="9 10">DSM 16991</strain>
    </source>
</reference>
<keyword evidence="3" id="KW-1003">Cell membrane</keyword>
<dbReference type="GO" id="GO:0005886">
    <property type="term" value="C:plasma membrane"/>
    <property type="evidence" value="ECO:0007669"/>
    <property type="project" value="UniProtKB-SubCell"/>
</dbReference>
<dbReference type="Pfam" id="PF00528">
    <property type="entry name" value="BPD_transp_1"/>
    <property type="match status" value="1"/>
</dbReference>
<evidence type="ECO:0000256" key="2">
    <source>
        <dbReference type="ARBA" id="ARBA00022448"/>
    </source>
</evidence>
<dbReference type="InterPro" id="IPR051393">
    <property type="entry name" value="ABC_transporter_permease"/>
</dbReference>
<gene>
    <name evidence="9" type="ORF">FC91_GL000236</name>
</gene>
<evidence type="ECO:0000256" key="3">
    <source>
        <dbReference type="ARBA" id="ARBA00022475"/>
    </source>
</evidence>
<evidence type="ECO:0000259" key="8">
    <source>
        <dbReference type="PROSITE" id="PS50928"/>
    </source>
</evidence>
<dbReference type="AlphaFoldDB" id="A0A0R1XI27"/>
<dbReference type="PANTHER" id="PTHR30193">
    <property type="entry name" value="ABC TRANSPORTER PERMEASE PROTEIN"/>
    <property type="match status" value="1"/>
</dbReference>
<dbReference type="RefSeq" id="WP_081674803.1">
    <property type="nucleotide sequence ID" value="NZ_AUEH01000023.1"/>
</dbReference>
<evidence type="ECO:0000256" key="1">
    <source>
        <dbReference type="ARBA" id="ARBA00004651"/>
    </source>
</evidence>
<dbReference type="OrthoDB" id="9785836at2"/>
<dbReference type="SUPFAM" id="SSF161098">
    <property type="entry name" value="MetI-like"/>
    <property type="match status" value="1"/>
</dbReference>
<feature type="transmembrane region" description="Helical" evidence="7">
    <location>
        <begin position="154"/>
        <end position="172"/>
    </location>
</feature>
<proteinExistence type="inferred from homology"/>
<dbReference type="CDD" id="cd06261">
    <property type="entry name" value="TM_PBP2"/>
    <property type="match status" value="1"/>
</dbReference>
<comment type="similarity">
    <text evidence="7">Belongs to the binding-protein-dependent transport system permease family.</text>
</comment>